<dbReference type="AlphaFoldDB" id="A0A0L0TE84"/>
<evidence type="ECO:0000313" key="6">
    <source>
        <dbReference type="EMBL" id="KNE72966.1"/>
    </source>
</evidence>
<organism evidence="6 7">
    <name type="scientific">Allomyces macrogynus (strain ATCC 38327)</name>
    <name type="common">Allomyces javanicus var. macrogynus</name>
    <dbReference type="NCBI Taxonomy" id="578462"/>
    <lineage>
        <taxon>Eukaryota</taxon>
        <taxon>Fungi</taxon>
        <taxon>Fungi incertae sedis</taxon>
        <taxon>Blastocladiomycota</taxon>
        <taxon>Blastocladiomycetes</taxon>
        <taxon>Blastocladiales</taxon>
        <taxon>Blastocladiaceae</taxon>
        <taxon>Allomyces</taxon>
    </lineage>
</organism>
<evidence type="ECO:0000259" key="5">
    <source>
        <dbReference type="PROSITE" id="PS51371"/>
    </source>
</evidence>
<dbReference type="PANTHER" id="PTHR13780">
    <property type="entry name" value="AMP-ACTIVATED PROTEIN KINASE, GAMMA REGULATORY SUBUNIT"/>
    <property type="match status" value="1"/>
</dbReference>
<evidence type="ECO:0000256" key="3">
    <source>
        <dbReference type="ARBA" id="ARBA00023122"/>
    </source>
</evidence>
<evidence type="ECO:0000256" key="1">
    <source>
        <dbReference type="ARBA" id="ARBA00006750"/>
    </source>
</evidence>
<dbReference type="VEuPathDB" id="FungiDB:AMAG_17194"/>
<keyword evidence="7" id="KW-1185">Reference proteome</keyword>
<dbReference type="GO" id="GO:0019887">
    <property type="term" value="F:protein kinase regulator activity"/>
    <property type="evidence" value="ECO:0007669"/>
    <property type="project" value="TreeGrafter"/>
</dbReference>
<feature type="domain" description="CBS" evidence="5">
    <location>
        <begin position="248"/>
        <end position="313"/>
    </location>
</feature>
<reference evidence="7" key="2">
    <citation type="submission" date="2009-11" db="EMBL/GenBank/DDBJ databases">
        <title>The Genome Sequence of Allomyces macrogynus strain ATCC 38327.</title>
        <authorList>
            <consortium name="The Broad Institute Genome Sequencing Platform"/>
            <person name="Russ C."/>
            <person name="Cuomo C."/>
            <person name="Shea T."/>
            <person name="Young S.K."/>
            <person name="Zeng Q."/>
            <person name="Koehrsen M."/>
            <person name="Haas B."/>
            <person name="Borodovsky M."/>
            <person name="Guigo R."/>
            <person name="Alvarado L."/>
            <person name="Berlin A."/>
            <person name="Borenstein D."/>
            <person name="Chen Z."/>
            <person name="Engels R."/>
            <person name="Freedman E."/>
            <person name="Gellesch M."/>
            <person name="Goldberg J."/>
            <person name="Griggs A."/>
            <person name="Gujja S."/>
            <person name="Heiman D."/>
            <person name="Hepburn T."/>
            <person name="Howarth C."/>
            <person name="Jen D."/>
            <person name="Larson L."/>
            <person name="Lewis B."/>
            <person name="Mehta T."/>
            <person name="Park D."/>
            <person name="Pearson M."/>
            <person name="Roberts A."/>
            <person name="Saif S."/>
            <person name="Shenoy N."/>
            <person name="Sisk P."/>
            <person name="Stolte C."/>
            <person name="Sykes S."/>
            <person name="Walk T."/>
            <person name="White J."/>
            <person name="Yandava C."/>
            <person name="Burger G."/>
            <person name="Gray M.W."/>
            <person name="Holland P.W.H."/>
            <person name="King N."/>
            <person name="Lang F.B.F."/>
            <person name="Roger A.J."/>
            <person name="Ruiz-Trillo I."/>
            <person name="Lander E."/>
            <person name="Nusbaum C."/>
        </authorList>
    </citation>
    <scope>NUCLEOTIDE SEQUENCE [LARGE SCALE GENOMIC DNA]</scope>
    <source>
        <strain evidence="7">ATCC 38327</strain>
    </source>
</reference>
<dbReference type="GO" id="GO:0005737">
    <property type="term" value="C:cytoplasm"/>
    <property type="evidence" value="ECO:0007669"/>
    <property type="project" value="TreeGrafter"/>
</dbReference>
<dbReference type="Proteomes" id="UP000054350">
    <property type="component" value="Unassembled WGS sequence"/>
</dbReference>
<dbReference type="eggNOG" id="KOG1764">
    <property type="taxonomic scope" value="Eukaryota"/>
</dbReference>
<gene>
    <name evidence="6" type="ORF">AMAG_17194</name>
</gene>
<dbReference type="OMA" id="YTCSPDD"/>
<dbReference type="GO" id="GO:0019901">
    <property type="term" value="F:protein kinase binding"/>
    <property type="evidence" value="ECO:0007669"/>
    <property type="project" value="TreeGrafter"/>
</dbReference>
<dbReference type="GO" id="GO:0016208">
    <property type="term" value="F:AMP binding"/>
    <property type="evidence" value="ECO:0007669"/>
    <property type="project" value="TreeGrafter"/>
</dbReference>
<evidence type="ECO:0000256" key="2">
    <source>
        <dbReference type="ARBA" id="ARBA00022737"/>
    </source>
</evidence>
<dbReference type="GO" id="GO:0031588">
    <property type="term" value="C:nucleotide-activated protein kinase complex"/>
    <property type="evidence" value="ECO:0007669"/>
    <property type="project" value="TreeGrafter"/>
</dbReference>
<dbReference type="PROSITE" id="PS51371">
    <property type="entry name" value="CBS"/>
    <property type="match status" value="3"/>
</dbReference>
<dbReference type="InterPro" id="IPR046342">
    <property type="entry name" value="CBS_dom_sf"/>
</dbReference>
<accession>A0A0L0TE84</accession>
<comment type="similarity">
    <text evidence="1">Belongs to the 5'-AMP-activated protein kinase gamma subunit family.</text>
</comment>
<keyword evidence="3 4" id="KW-0129">CBS domain</keyword>
<protein>
    <recommendedName>
        <fullName evidence="5">CBS domain-containing protein</fullName>
    </recommendedName>
</protein>
<reference evidence="6 7" key="1">
    <citation type="submission" date="2009-11" db="EMBL/GenBank/DDBJ databases">
        <title>Annotation of Allomyces macrogynus ATCC 38327.</title>
        <authorList>
            <consortium name="The Broad Institute Genome Sequencing Platform"/>
            <person name="Russ C."/>
            <person name="Cuomo C."/>
            <person name="Burger G."/>
            <person name="Gray M.W."/>
            <person name="Holland P.W.H."/>
            <person name="King N."/>
            <person name="Lang F.B.F."/>
            <person name="Roger A.J."/>
            <person name="Ruiz-Trillo I."/>
            <person name="Young S.K."/>
            <person name="Zeng Q."/>
            <person name="Gargeya S."/>
            <person name="Fitzgerald M."/>
            <person name="Haas B."/>
            <person name="Abouelleil A."/>
            <person name="Alvarado L."/>
            <person name="Arachchi H.M."/>
            <person name="Berlin A."/>
            <person name="Chapman S.B."/>
            <person name="Gearin G."/>
            <person name="Goldberg J."/>
            <person name="Griggs A."/>
            <person name="Gujja S."/>
            <person name="Hansen M."/>
            <person name="Heiman D."/>
            <person name="Howarth C."/>
            <person name="Larimer J."/>
            <person name="Lui A."/>
            <person name="MacDonald P.J.P."/>
            <person name="McCowen C."/>
            <person name="Montmayeur A."/>
            <person name="Murphy C."/>
            <person name="Neiman D."/>
            <person name="Pearson M."/>
            <person name="Priest M."/>
            <person name="Roberts A."/>
            <person name="Saif S."/>
            <person name="Shea T."/>
            <person name="Sisk P."/>
            <person name="Stolte C."/>
            <person name="Sykes S."/>
            <person name="Wortman J."/>
            <person name="Nusbaum C."/>
            <person name="Birren B."/>
        </authorList>
    </citation>
    <scope>NUCLEOTIDE SEQUENCE [LARGE SCALE GENOMIC DNA]</scope>
    <source>
        <strain evidence="6 7">ATCC 38327</strain>
    </source>
</reference>
<dbReference type="PANTHER" id="PTHR13780:SF35">
    <property type="entry name" value="LD22662P"/>
    <property type="match status" value="1"/>
</dbReference>
<dbReference type="Pfam" id="PF00571">
    <property type="entry name" value="CBS"/>
    <property type="match status" value="3"/>
</dbReference>
<dbReference type="OrthoDB" id="286637at2759"/>
<dbReference type="STRING" id="578462.A0A0L0TE84"/>
<dbReference type="InterPro" id="IPR000644">
    <property type="entry name" value="CBS_dom"/>
</dbReference>
<dbReference type="EMBL" id="GG745386">
    <property type="protein sequence ID" value="KNE72966.1"/>
    <property type="molecule type" value="Genomic_DNA"/>
</dbReference>
<dbReference type="InterPro" id="IPR050511">
    <property type="entry name" value="AMPK_gamma/SDS23_families"/>
</dbReference>
<proteinExistence type="inferred from homology"/>
<evidence type="ECO:0000313" key="7">
    <source>
        <dbReference type="Proteomes" id="UP000054350"/>
    </source>
</evidence>
<keyword evidence="2" id="KW-0677">Repeat</keyword>
<name>A0A0L0TE84_ALLM3</name>
<sequence length="313" mass="33894">MTTLHEFLQGHTAYDILPVSLKVVAIDAQLPLRKAVAALLQNGLVAAPLWNSEAQSFAGLLTVTDLLHLILHFTDETQEPSIEGVVDEIDHLTVEDLRHIRESHVGLSPIQIHPMHTLFDATHAMLQCHLHHVPLIDVDSCSGQDTIVSVLSGFKILKFLACNCPMVRTLTGTIGELGIGTYTQIQTVTPASMTMDAVRILADACISAVPVVDADGKLLDMLTETDVLLSVRDFPAISVWTTVAEALMRRSVDVEPVHTCRKTDTVANLFAAIQRGPKVARFVVVDEKNKVEGIVSLGDLLGFVTSRTSGNSG</sequence>
<dbReference type="SMART" id="SM00116">
    <property type="entry name" value="CBS"/>
    <property type="match status" value="4"/>
</dbReference>
<dbReference type="SUPFAM" id="SSF54631">
    <property type="entry name" value="CBS-domain pair"/>
    <property type="match status" value="2"/>
</dbReference>
<evidence type="ECO:0000256" key="4">
    <source>
        <dbReference type="PROSITE-ProRule" id="PRU00703"/>
    </source>
</evidence>
<dbReference type="GO" id="GO:0005634">
    <property type="term" value="C:nucleus"/>
    <property type="evidence" value="ECO:0007669"/>
    <property type="project" value="TreeGrafter"/>
</dbReference>
<dbReference type="Gene3D" id="3.10.580.10">
    <property type="entry name" value="CBS-domain"/>
    <property type="match status" value="2"/>
</dbReference>
<feature type="domain" description="CBS" evidence="5">
    <location>
        <begin position="16"/>
        <end position="76"/>
    </location>
</feature>
<feature type="domain" description="CBS" evidence="5">
    <location>
        <begin position="181"/>
        <end position="239"/>
    </location>
</feature>